<sequence>MEKEDKNQTTASSPGMVSCRVCCEPIKVGAEKCIHCSSYQDWTRYLLRWSGVLITLLGILPIWGIASSLHKIAFSPNTANIEAALISFSNDRKEITVAFANSGTLDGIVTDVNFVLLQNGKRSETDYEVRPTGELSGVVVSPNKPPVIVSYKAFIDKKVDTVFIPKSKSYPFALEINWENFKGTKKKIYKEYPCP</sequence>
<proteinExistence type="predicted"/>
<reference evidence="2 3" key="1">
    <citation type="submission" date="2016-07" db="EMBL/GenBank/DDBJ databases">
        <title>Draft genome of Scalindua rubra, obtained from a brine-seawater interface in the Red Sea, sheds light on salt adaptation in anammox bacteria.</title>
        <authorList>
            <person name="Speth D.R."/>
            <person name="Lagkouvardos I."/>
            <person name="Wang Y."/>
            <person name="Qian P.-Y."/>
            <person name="Dutilh B.E."/>
            <person name="Jetten M.S."/>
        </authorList>
    </citation>
    <scope>NUCLEOTIDE SEQUENCE [LARGE SCALE GENOMIC DNA]</scope>
    <source>
        <strain evidence="2">BSI-1</strain>
    </source>
</reference>
<organism evidence="2 3">
    <name type="scientific">Candidatus Scalindua rubra</name>
    <dbReference type="NCBI Taxonomy" id="1872076"/>
    <lineage>
        <taxon>Bacteria</taxon>
        <taxon>Pseudomonadati</taxon>
        <taxon>Planctomycetota</taxon>
        <taxon>Candidatus Brocadiia</taxon>
        <taxon>Candidatus Brocadiales</taxon>
        <taxon>Candidatus Scalinduaceae</taxon>
        <taxon>Candidatus Scalindua</taxon>
    </lineage>
</organism>
<keyword evidence="1" id="KW-0812">Transmembrane</keyword>
<accession>A0A1E3X2S6</accession>
<dbReference type="AlphaFoldDB" id="A0A1E3X2S6"/>
<dbReference type="EMBL" id="MAYW01000326">
    <property type="protein sequence ID" value="ODS29931.1"/>
    <property type="molecule type" value="Genomic_DNA"/>
</dbReference>
<keyword evidence="1" id="KW-0472">Membrane</keyword>
<evidence type="ECO:0000313" key="3">
    <source>
        <dbReference type="Proteomes" id="UP000094056"/>
    </source>
</evidence>
<evidence type="ECO:0000313" key="2">
    <source>
        <dbReference type="EMBL" id="ODS29931.1"/>
    </source>
</evidence>
<feature type="transmembrane region" description="Helical" evidence="1">
    <location>
        <begin position="46"/>
        <end position="66"/>
    </location>
</feature>
<evidence type="ECO:0000256" key="1">
    <source>
        <dbReference type="SAM" id="Phobius"/>
    </source>
</evidence>
<dbReference type="PROSITE" id="PS51257">
    <property type="entry name" value="PROKAR_LIPOPROTEIN"/>
    <property type="match status" value="1"/>
</dbReference>
<keyword evidence="1" id="KW-1133">Transmembrane helix</keyword>
<name>A0A1E3X2S6_9BACT</name>
<gene>
    <name evidence="2" type="ORF">SCARUB_04963</name>
</gene>
<protein>
    <submittedName>
        <fullName evidence="2">Uncharacterized protein</fullName>
    </submittedName>
</protein>
<dbReference type="Proteomes" id="UP000094056">
    <property type="component" value="Unassembled WGS sequence"/>
</dbReference>
<comment type="caution">
    <text evidence="2">The sequence shown here is derived from an EMBL/GenBank/DDBJ whole genome shotgun (WGS) entry which is preliminary data.</text>
</comment>